<organism evidence="4 5">
    <name type="scientific">Acinetobacter celticus</name>
    <dbReference type="NCBI Taxonomy" id="1891224"/>
    <lineage>
        <taxon>Bacteria</taxon>
        <taxon>Pseudomonadati</taxon>
        <taxon>Pseudomonadota</taxon>
        <taxon>Gammaproteobacteria</taxon>
        <taxon>Moraxellales</taxon>
        <taxon>Moraxellaceae</taxon>
        <taxon>Acinetobacter</taxon>
    </lineage>
</organism>
<dbReference type="PANTHER" id="PTHR48081">
    <property type="entry name" value="AB HYDROLASE SUPERFAMILY PROTEIN C4A8.06C"/>
    <property type="match status" value="1"/>
</dbReference>
<protein>
    <submittedName>
        <fullName evidence="4">Alpha/beta hydrolase</fullName>
    </submittedName>
</protein>
<dbReference type="Gene3D" id="3.40.50.1820">
    <property type="entry name" value="alpha/beta hydrolase"/>
    <property type="match status" value="1"/>
</dbReference>
<dbReference type="InterPro" id="IPR029058">
    <property type="entry name" value="AB_hydrolase_fold"/>
</dbReference>
<dbReference type="InterPro" id="IPR050300">
    <property type="entry name" value="GDXG_lipolytic_enzyme"/>
</dbReference>
<dbReference type="GO" id="GO:0016787">
    <property type="term" value="F:hydrolase activity"/>
    <property type="evidence" value="ECO:0007669"/>
    <property type="project" value="UniProtKB-KW"/>
</dbReference>
<dbReference type="STRING" id="1891224.BBP83_09855"/>
<dbReference type="Pfam" id="PF20434">
    <property type="entry name" value="BD-FAE"/>
    <property type="match status" value="1"/>
</dbReference>
<evidence type="ECO:0000259" key="3">
    <source>
        <dbReference type="Pfam" id="PF20434"/>
    </source>
</evidence>
<dbReference type="OrthoDB" id="9771666at2"/>
<reference evidence="4 5" key="1">
    <citation type="submission" date="2016-07" db="EMBL/GenBank/DDBJ databases">
        <title>Acinetobacter sp. ANC 4603.</title>
        <authorList>
            <person name="Radolfova-Krizova L."/>
            <person name="Nemec A."/>
        </authorList>
    </citation>
    <scope>NUCLEOTIDE SEQUENCE [LARGE SCALE GENOMIC DNA]</scope>
    <source>
        <strain evidence="4 5">ANC 4603</strain>
    </source>
</reference>
<feature type="domain" description="BD-FAE-like" evidence="3">
    <location>
        <begin position="70"/>
        <end position="276"/>
    </location>
</feature>
<accession>A0A1C3CVX8</accession>
<keyword evidence="1 4" id="KW-0378">Hydrolase</keyword>
<dbReference type="RefSeq" id="WP_068888402.1">
    <property type="nucleotide sequence ID" value="NZ_CBCRUU010000004.1"/>
</dbReference>
<dbReference type="SUPFAM" id="SSF53474">
    <property type="entry name" value="alpha/beta-Hydrolases"/>
    <property type="match status" value="1"/>
</dbReference>
<proteinExistence type="predicted"/>
<evidence type="ECO:0000313" key="4">
    <source>
        <dbReference type="EMBL" id="ODA12843.1"/>
    </source>
</evidence>
<feature type="signal peptide" evidence="2">
    <location>
        <begin position="1"/>
        <end position="22"/>
    </location>
</feature>
<dbReference type="Proteomes" id="UP000186553">
    <property type="component" value="Unassembled WGS sequence"/>
</dbReference>
<evidence type="ECO:0000256" key="2">
    <source>
        <dbReference type="SAM" id="SignalP"/>
    </source>
</evidence>
<dbReference type="EMBL" id="MBDL01000010">
    <property type="protein sequence ID" value="ODA12843.1"/>
    <property type="molecule type" value="Genomic_DNA"/>
</dbReference>
<evidence type="ECO:0000313" key="5">
    <source>
        <dbReference type="Proteomes" id="UP000186553"/>
    </source>
</evidence>
<feature type="chain" id="PRO_5008671693" evidence="2">
    <location>
        <begin position="23"/>
        <end position="331"/>
    </location>
</feature>
<sequence>MQSKIVKSLFIACLMFSLIACQSTKNSTKMIAGVFNASTHIQKKMIDKYAPADVLVQTNIPYMQNPNLHIDLYQPKNIAQLGIRPTIVWIHGGGWISGSKEHARGYFKLLADQGYNVVSVEYQFAPDVIYPTQINQMNLALAFITAQAKQYHIDASKLYLAGDSAGANMASQYAAFVADPTYAQSQNFQPAITRQQLQGLILHCGIYDLNDFVNTASDKIKLLEWGIYNLVQAYTGDRQHDQAFLSSISPRQHINANYPPVLISGGNKDFLTASQSLPFVQTLKQHKVAVTEVFYPNSKELLVHEYQFMMSKVASQQTFEKTIKFLNQLSP</sequence>
<evidence type="ECO:0000256" key="1">
    <source>
        <dbReference type="ARBA" id="ARBA00022801"/>
    </source>
</evidence>
<dbReference type="InterPro" id="IPR049492">
    <property type="entry name" value="BD-FAE-like_dom"/>
</dbReference>
<name>A0A1C3CVX8_9GAMM</name>
<keyword evidence="2" id="KW-0732">Signal</keyword>
<keyword evidence="5" id="KW-1185">Reference proteome</keyword>
<dbReference type="AlphaFoldDB" id="A0A1C3CVX8"/>
<dbReference type="PROSITE" id="PS51257">
    <property type="entry name" value="PROKAR_LIPOPROTEIN"/>
    <property type="match status" value="1"/>
</dbReference>
<gene>
    <name evidence="4" type="ORF">BBP83_09855</name>
</gene>
<comment type="caution">
    <text evidence="4">The sequence shown here is derived from an EMBL/GenBank/DDBJ whole genome shotgun (WGS) entry which is preliminary data.</text>
</comment>